<sequence length="38" mass="4369">MLQSLFSDIAFQQLNAIKLCSFLHLFLHFQTAVSRNVS</sequence>
<reference evidence="1" key="2">
    <citation type="journal article" date="2015" name="Fish Shellfish Immunol.">
        <title>Early steps in the European eel (Anguilla anguilla)-Vibrio vulnificus interaction in the gills: Role of the RtxA13 toxin.</title>
        <authorList>
            <person name="Callol A."/>
            <person name="Pajuelo D."/>
            <person name="Ebbesson L."/>
            <person name="Teles M."/>
            <person name="MacKenzie S."/>
            <person name="Amaro C."/>
        </authorList>
    </citation>
    <scope>NUCLEOTIDE SEQUENCE</scope>
</reference>
<dbReference type="AlphaFoldDB" id="A0A0E9PTB1"/>
<evidence type="ECO:0000313" key="1">
    <source>
        <dbReference type="EMBL" id="JAH07108.1"/>
    </source>
</evidence>
<proteinExistence type="predicted"/>
<accession>A0A0E9PTB1</accession>
<protein>
    <submittedName>
        <fullName evidence="1">Uncharacterized protein</fullName>
    </submittedName>
</protein>
<reference evidence="1" key="1">
    <citation type="submission" date="2014-11" db="EMBL/GenBank/DDBJ databases">
        <authorList>
            <person name="Amaro Gonzalez C."/>
        </authorList>
    </citation>
    <scope>NUCLEOTIDE SEQUENCE</scope>
</reference>
<dbReference type="EMBL" id="GBXM01087260">
    <property type="protein sequence ID" value="JAH21317.1"/>
    <property type="molecule type" value="Transcribed_RNA"/>
</dbReference>
<dbReference type="EMBL" id="GBXM01101469">
    <property type="protein sequence ID" value="JAH07108.1"/>
    <property type="molecule type" value="Transcribed_RNA"/>
</dbReference>
<name>A0A0E9PTB1_ANGAN</name>
<organism evidence="1">
    <name type="scientific">Anguilla anguilla</name>
    <name type="common">European freshwater eel</name>
    <name type="synonym">Muraena anguilla</name>
    <dbReference type="NCBI Taxonomy" id="7936"/>
    <lineage>
        <taxon>Eukaryota</taxon>
        <taxon>Metazoa</taxon>
        <taxon>Chordata</taxon>
        <taxon>Craniata</taxon>
        <taxon>Vertebrata</taxon>
        <taxon>Euteleostomi</taxon>
        <taxon>Actinopterygii</taxon>
        <taxon>Neopterygii</taxon>
        <taxon>Teleostei</taxon>
        <taxon>Anguilliformes</taxon>
        <taxon>Anguillidae</taxon>
        <taxon>Anguilla</taxon>
    </lineage>
</organism>